<keyword evidence="3" id="KW-1185">Reference proteome</keyword>
<dbReference type="RefSeq" id="WP_184304614.1">
    <property type="nucleotide sequence ID" value="NZ_JACHLP010000014.1"/>
</dbReference>
<feature type="chain" id="PRO_5032459029" description="PBP domain-containing protein" evidence="1">
    <location>
        <begin position="21"/>
        <end position="503"/>
    </location>
</feature>
<dbReference type="EMBL" id="JACHLP010000014">
    <property type="protein sequence ID" value="MBB4846086.1"/>
    <property type="molecule type" value="Genomic_DNA"/>
</dbReference>
<evidence type="ECO:0008006" key="4">
    <source>
        <dbReference type="Google" id="ProtNLM"/>
    </source>
</evidence>
<comment type="caution">
    <text evidence="2">The sequence shown here is derived from an EMBL/GenBank/DDBJ whole genome shotgun (WGS) entry which is preliminary data.</text>
</comment>
<reference evidence="2 3" key="1">
    <citation type="submission" date="2020-08" db="EMBL/GenBank/DDBJ databases">
        <title>Functional genomics of gut bacteria from endangered species of beetles.</title>
        <authorList>
            <person name="Carlos-Shanley C."/>
        </authorList>
    </citation>
    <scope>NUCLEOTIDE SEQUENCE [LARGE SCALE GENOMIC DNA]</scope>
    <source>
        <strain evidence="2 3">S00239</strain>
    </source>
</reference>
<gene>
    <name evidence="2" type="ORF">HNP55_004640</name>
</gene>
<evidence type="ECO:0000256" key="1">
    <source>
        <dbReference type="SAM" id="SignalP"/>
    </source>
</evidence>
<dbReference type="Proteomes" id="UP000562027">
    <property type="component" value="Unassembled WGS sequence"/>
</dbReference>
<dbReference type="Gene3D" id="3.40.190.10">
    <property type="entry name" value="Periplasmic binding protein-like II"/>
    <property type="match status" value="1"/>
</dbReference>
<dbReference type="AlphaFoldDB" id="A0A840LD42"/>
<organism evidence="2 3">
    <name type="scientific">Roseateles oligotrophus</name>
    <dbReference type="NCBI Taxonomy" id="1769250"/>
    <lineage>
        <taxon>Bacteria</taxon>
        <taxon>Pseudomonadati</taxon>
        <taxon>Pseudomonadota</taxon>
        <taxon>Betaproteobacteria</taxon>
        <taxon>Burkholderiales</taxon>
        <taxon>Sphaerotilaceae</taxon>
        <taxon>Roseateles</taxon>
    </lineage>
</organism>
<proteinExistence type="predicted"/>
<keyword evidence="1" id="KW-0732">Signal</keyword>
<accession>A0A840LD42</accession>
<evidence type="ECO:0000313" key="2">
    <source>
        <dbReference type="EMBL" id="MBB4846086.1"/>
    </source>
</evidence>
<protein>
    <recommendedName>
        <fullName evidence="4">PBP domain-containing protein</fullName>
    </recommendedName>
</protein>
<feature type="signal peptide" evidence="1">
    <location>
        <begin position="1"/>
        <end position="20"/>
    </location>
</feature>
<sequence>MKLRSIAIAAAALVASSAFAAPINVDAPGTVRIYMSGASAVRAALGSVVLNDVCGGLANNSATIYNATYDAAGGFKTVGNFWAVTCKLPAAKLGLAAGTDVAFFKSDAGGSAQGVFPVYFGTARPFAEVTACTTGSGQVFGSCPGTRMAVPSLGMSDVEPAMFKGSNVPTDPLDAADDNYPLDGLSPAQIAALKVTPVIQTVFGVAVNTNLYNDMFAKQGLSAVKDNAGGACTTSSSDEQCIPSIGKAQARTFFAGQANNWTLVSGNAALVDSQVNICRRVNGSGTQAAANLMFGDLPCGSAPQPSAIWDVSTSAAPDDMSSSASTTAGGLSIANYLVANMGGAATGPMPSGSLFVFEGPGTGDVVSCMNQAQKSGGYAIGHISKENAPGSNSWKHVRLEGAVANGTNAKQGRYDYLFESTIQYNKSAFAALTANQRAFITGFTAEVAKPSALATLSAANQAGVLALPTSYAGAFGTGTAAEIAFGSRVNRGGNSCQPLTAAK</sequence>
<evidence type="ECO:0000313" key="3">
    <source>
        <dbReference type="Proteomes" id="UP000562027"/>
    </source>
</evidence>
<name>A0A840LD42_9BURK</name>